<dbReference type="Proteomes" id="UP000054007">
    <property type="component" value="Unassembled WGS sequence"/>
</dbReference>
<evidence type="ECO:0000313" key="3">
    <source>
        <dbReference type="EMBL" id="KIY65860.1"/>
    </source>
</evidence>
<proteinExistence type="predicted"/>
<evidence type="ECO:0000313" key="4">
    <source>
        <dbReference type="Proteomes" id="UP000054007"/>
    </source>
</evidence>
<name>A0A0D7B6L9_9AGAR</name>
<feature type="transmembrane region" description="Helical" evidence="1">
    <location>
        <begin position="156"/>
        <end position="181"/>
    </location>
</feature>
<reference evidence="3 4" key="1">
    <citation type="journal article" date="2015" name="Fungal Genet. Biol.">
        <title>Evolution of novel wood decay mechanisms in Agaricales revealed by the genome sequences of Fistulina hepatica and Cylindrobasidium torrendii.</title>
        <authorList>
            <person name="Floudas D."/>
            <person name="Held B.W."/>
            <person name="Riley R."/>
            <person name="Nagy L.G."/>
            <person name="Koehler G."/>
            <person name="Ransdell A.S."/>
            <person name="Younus H."/>
            <person name="Chow J."/>
            <person name="Chiniquy J."/>
            <person name="Lipzen A."/>
            <person name="Tritt A."/>
            <person name="Sun H."/>
            <person name="Haridas S."/>
            <person name="LaButti K."/>
            <person name="Ohm R.A."/>
            <person name="Kues U."/>
            <person name="Blanchette R.A."/>
            <person name="Grigoriev I.V."/>
            <person name="Minto R.E."/>
            <person name="Hibbett D.S."/>
        </authorList>
    </citation>
    <scope>NUCLEOTIDE SEQUENCE [LARGE SCALE GENOMIC DNA]</scope>
    <source>
        <strain evidence="3 4">FP15055 ss-10</strain>
    </source>
</reference>
<keyword evidence="1" id="KW-0472">Membrane</keyword>
<keyword evidence="4" id="KW-1185">Reference proteome</keyword>
<sequence length="330" mass="36534">MDPSIQDTFGALLTGGLIAMTIYGITTLQVYFYYMTYNDPRALKITVALIWALDTLHSGFMCDSLHQYLITNYANPSAMAEGNWSLISSILVNVILATAVQIFFTVKIHTLCPPRYKWLVSSVIMVIVLAHFAFGLETVAQFYVRRTFKKLKDVKYIAVYPFGITAILGDVVVAAALCILLEQNRSEYADTNHLVTSLIGYAISRCLLTAAVAVVEIAMFMTRPTSFYPYAVDFVIGKLWANAFLASLNQRLSLRERTKDYTLSTGTSTGFQVAPRAFGGTTGATDLTSVNIRMPRGSDLEAASETDNNMDESPQIPLKELRSRESGYVL</sequence>
<organism evidence="3 4">
    <name type="scientific">Cylindrobasidium torrendii FP15055 ss-10</name>
    <dbReference type="NCBI Taxonomy" id="1314674"/>
    <lineage>
        <taxon>Eukaryota</taxon>
        <taxon>Fungi</taxon>
        <taxon>Dikarya</taxon>
        <taxon>Basidiomycota</taxon>
        <taxon>Agaricomycotina</taxon>
        <taxon>Agaricomycetes</taxon>
        <taxon>Agaricomycetidae</taxon>
        <taxon>Agaricales</taxon>
        <taxon>Marasmiineae</taxon>
        <taxon>Physalacriaceae</taxon>
        <taxon>Cylindrobasidium</taxon>
    </lineage>
</organism>
<feature type="transmembrane region" description="Helical" evidence="1">
    <location>
        <begin position="118"/>
        <end position="136"/>
    </location>
</feature>
<feature type="transmembrane region" description="Helical" evidence="1">
    <location>
        <begin position="86"/>
        <end position="106"/>
    </location>
</feature>
<dbReference type="OrthoDB" id="2743740at2759"/>
<evidence type="ECO:0000259" key="2">
    <source>
        <dbReference type="Pfam" id="PF20152"/>
    </source>
</evidence>
<dbReference type="AlphaFoldDB" id="A0A0D7B6L9"/>
<dbReference type="Pfam" id="PF20152">
    <property type="entry name" value="DUF6534"/>
    <property type="match status" value="1"/>
</dbReference>
<feature type="transmembrane region" description="Helical" evidence="1">
    <location>
        <begin position="46"/>
        <end position="66"/>
    </location>
</feature>
<feature type="transmembrane region" description="Helical" evidence="1">
    <location>
        <begin position="202"/>
        <end position="221"/>
    </location>
</feature>
<dbReference type="PANTHER" id="PTHR40465">
    <property type="entry name" value="CHROMOSOME 1, WHOLE GENOME SHOTGUN SEQUENCE"/>
    <property type="match status" value="1"/>
</dbReference>
<dbReference type="PANTHER" id="PTHR40465:SF1">
    <property type="entry name" value="DUF6534 DOMAIN-CONTAINING PROTEIN"/>
    <property type="match status" value="1"/>
</dbReference>
<dbReference type="InterPro" id="IPR045339">
    <property type="entry name" value="DUF6534"/>
</dbReference>
<dbReference type="EMBL" id="KN880574">
    <property type="protein sequence ID" value="KIY65860.1"/>
    <property type="molecule type" value="Genomic_DNA"/>
</dbReference>
<protein>
    <recommendedName>
        <fullName evidence="2">DUF6534 domain-containing protein</fullName>
    </recommendedName>
</protein>
<dbReference type="STRING" id="1314674.A0A0D7B6L9"/>
<feature type="domain" description="DUF6534" evidence="2">
    <location>
        <begin position="167"/>
        <end position="251"/>
    </location>
</feature>
<keyword evidence="1" id="KW-1133">Transmembrane helix</keyword>
<feature type="transmembrane region" description="Helical" evidence="1">
    <location>
        <begin position="227"/>
        <end position="248"/>
    </location>
</feature>
<evidence type="ECO:0000256" key="1">
    <source>
        <dbReference type="SAM" id="Phobius"/>
    </source>
</evidence>
<gene>
    <name evidence="3" type="ORF">CYLTODRAFT_378725</name>
</gene>
<feature type="transmembrane region" description="Helical" evidence="1">
    <location>
        <begin position="12"/>
        <end position="34"/>
    </location>
</feature>
<keyword evidence="1" id="KW-0812">Transmembrane</keyword>
<accession>A0A0D7B6L9</accession>